<sequence length="121" mass="13467">MNELLYRTAVNWDDIPAIEVRPGVRRKVYSTDQVMLAWHELAVGMTLNPHSHDDFDQLVLILAGRCRYYVDGVPHSLSAGSMLLVPAGSPHYIEPTEGPCVNVDVFTPPRADFLASAWHPA</sequence>
<evidence type="ECO:0000313" key="3">
    <source>
        <dbReference type="Proteomes" id="UP000482960"/>
    </source>
</evidence>
<dbReference type="PANTHER" id="PTHR40112">
    <property type="entry name" value="H2HPP ISOMERASE"/>
    <property type="match status" value="1"/>
</dbReference>
<feature type="domain" description="Cupin type-2" evidence="1">
    <location>
        <begin position="39"/>
        <end position="105"/>
    </location>
</feature>
<dbReference type="PANTHER" id="PTHR40112:SF1">
    <property type="entry name" value="H2HPP ISOMERASE"/>
    <property type="match status" value="1"/>
</dbReference>
<dbReference type="InterPro" id="IPR011051">
    <property type="entry name" value="RmlC_Cupin_sf"/>
</dbReference>
<dbReference type="InterPro" id="IPR014710">
    <property type="entry name" value="RmlC-like_jellyroll"/>
</dbReference>
<organism evidence="2 3">
    <name type="scientific">Phytohabitans rumicis</name>
    <dbReference type="NCBI Taxonomy" id="1076125"/>
    <lineage>
        <taxon>Bacteria</taxon>
        <taxon>Bacillati</taxon>
        <taxon>Actinomycetota</taxon>
        <taxon>Actinomycetes</taxon>
        <taxon>Micromonosporales</taxon>
        <taxon>Micromonosporaceae</taxon>
    </lineage>
</organism>
<protein>
    <submittedName>
        <fullName evidence="2">Cupin</fullName>
    </submittedName>
</protein>
<reference evidence="2 3" key="1">
    <citation type="submission" date="2020-03" db="EMBL/GenBank/DDBJ databases">
        <title>Whole genome shotgun sequence of Phytohabitans rumicis NBRC 108638.</title>
        <authorList>
            <person name="Komaki H."/>
            <person name="Tamura T."/>
        </authorList>
    </citation>
    <scope>NUCLEOTIDE SEQUENCE [LARGE SCALE GENOMIC DNA]</scope>
    <source>
        <strain evidence="2 3">NBRC 108638</strain>
    </source>
</reference>
<accession>A0A6V8LBC3</accession>
<dbReference type="EMBL" id="BLPG01000001">
    <property type="protein sequence ID" value="GFJ94502.1"/>
    <property type="molecule type" value="Genomic_DNA"/>
</dbReference>
<dbReference type="Proteomes" id="UP000482960">
    <property type="component" value="Unassembled WGS sequence"/>
</dbReference>
<dbReference type="InterPro" id="IPR052535">
    <property type="entry name" value="Bacilysin_H2HPP_isomerase"/>
</dbReference>
<dbReference type="CDD" id="cd02238">
    <property type="entry name" value="cupin_KdgF"/>
    <property type="match status" value="1"/>
</dbReference>
<dbReference type="Gene3D" id="2.60.120.10">
    <property type="entry name" value="Jelly Rolls"/>
    <property type="match status" value="1"/>
</dbReference>
<dbReference type="AlphaFoldDB" id="A0A6V8LBC3"/>
<name>A0A6V8LBC3_9ACTN</name>
<evidence type="ECO:0000259" key="1">
    <source>
        <dbReference type="Pfam" id="PF07883"/>
    </source>
</evidence>
<proteinExistence type="predicted"/>
<dbReference type="Pfam" id="PF07883">
    <property type="entry name" value="Cupin_2"/>
    <property type="match status" value="1"/>
</dbReference>
<reference evidence="2 3" key="2">
    <citation type="submission" date="2020-03" db="EMBL/GenBank/DDBJ databases">
        <authorList>
            <person name="Ichikawa N."/>
            <person name="Kimura A."/>
            <person name="Kitahashi Y."/>
            <person name="Uohara A."/>
        </authorList>
    </citation>
    <scope>NUCLEOTIDE SEQUENCE [LARGE SCALE GENOMIC DNA]</scope>
    <source>
        <strain evidence="2 3">NBRC 108638</strain>
    </source>
</reference>
<dbReference type="RefSeq" id="WP_173081632.1">
    <property type="nucleotide sequence ID" value="NZ_BAABJB010000028.1"/>
</dbReference>
<dbReference type="InterPro" id="IPR013096">
    <property type="entry name" value="Cupin_2"/>
</dbReference>
<gene>
    <name evidence="2" type="ORF">Prum_081440</name>
</gene>
<comment type="caution">
    <text evidence="2">The sequence shown here is derived from an EMBL/GenBank/DDBJ whole genome shotgun (WGS) entry which is preliminary data.</text>
</comment>
<evidence type="ECO:0000313" key="2">
    <source>
        <dbReference type="EMBL" id="GFJ94502.1"/>
    </source>
</evidence>
<keyword evidence="3" id="KW-1185">Reference proteome</keyword>
<dbReference type="SUPFAM" id="SSF51182">
    <property type="entry name" value="RmlC-like cupins"/>
    <property type="match status" value="1"/>
</dbReference>